<feature type="domain" description="FAD-binding PCMH-type" evidence="6">
    <location>
        <begin position="43"/>
        <end position="223"/>
    </location>
</feature>
<keyword evidence="8" id="KW-1185">Reference proteome</keyword>
<proteinExistence type="inferred from homology"/>
<comment type="similarity">
    <text evidence="2">Belongs to the FAD-binding oxidoreductase/transferase type 4 family.</text>
</comment>
<dbReference type="Pfam" id="PF01565">
    <property type="entry name" value="FAD_binding_4"/>
    <property type="match status" value="1"/>
</dbReference>
<evidence type="ECO:0000256" key="1">
    <source>
        <dbReference type="ARBA" id="ARBA00001974"/>
    </source>
</evidence>
<dbReference type="InterPro" id="IPR051264">
    <property type="entry name" value="FAD-oxidored/transferase_4"/>
</dbReference>
<sequence>MTTSSTNPFLSPEQLVERLRRLHAGLAILGPSDLAGRHTGEHPSNFDAGVMAQPNSVDAVSALVRWCHKNEVRIVPQGGLTGLVGGNISRQGQVTLSTSRLNRILSIEPEEMTATVEAGVTLEALQHAAAEHGLTTGIDLGSRGTATIGGMVSTNAGGILAFRNGVMRHQVLGLEAVLPSGDVFSDLTRVVKVSAGPDMKQMFIGGEGAFGFVTKVVLKLEPQRPHRATALVGVSDARAALALVRQLRSLPAVTLEAAEMMWPRYIRDHARLKGLDLSWLEDDAAALLVEISAESVDAAMGMLEEQLAALWEPLTLRGGVVAHSLDQARRLWDIREDSGFYYAEIPEAASFDVSVPPLFLDTYVAELERRLKAIDLTYSAYVYGHIADGNLHLTLIKRGPLPEEELRAVEDAVYTGIRNAGGSFSAEHGVGLEKRYGYQTYTSSQKQALAKALKQALDPKGMFNPGKVPF</sequence>
<keyword evidence="4" id="KW-0274">FAD</keyword>
<protein>
    <submittedName>
        <fullName evidence="7">FAD/FMN-containing dehydrogenase</fullName>
    </submittedName>
</protein>
<dbReference type="EMBL" id="JBEPLJ010000001">
    <property type="protein sequence ID" value="MET3583923.1"/>
    <property type="molecule type" value="Genomic_DNA"/>
</dbReference>
<dbReference type="InterPro" id="IPR016166">
    <property type="entry name" value="FAD-bd_PCMH"/>
</dbReference>
<reference evidence="7 8" key="1">
    <citation type="submission" date="2024-06" db="EMBL/GenBank/DDBJ databases">
        <title>Genomic Encyclopedia of Type Strains, Phase IV (KMG-IV): sequencing the most valuable type-strain genomes for metagenomic binning, comparative biology and taxonomic classification.</title>
        <authorList>
            <person name="Goeker M."/>
        </authorList>
    </citation>
    <scope>NUCLEOTIDE SEQUENCE [LARGE SCALE GENOMIC DNA]</scope>
    <source>
        <strain evidence="7 8">DSM 105042</strain>
    </source>
</reference>
<evidence type="ECO:0000313" key="8">
    <source>
        <dbReference type="Proteomes" id="UP001549031"/>
    </source>
</evidence>
<evidence type="ECO:0000259" key="6">
    <source>
        <dbReference type="PROSITE" id="PS51387"/>
    </source>
</evidence>
<dbReference type="PANTHER" id="PTHR43716">
    <property type="entry name" value="D-2-HYDROXYGLUTARATE DEHYDROGENASE, MITOCHONDRIAL"/>
    <property type="match status" value="1"/>
</dbReference>
<dbReference type="Gene3D" id="3.30.43.10">
    <property type="entry name" value="Uridine Diphospho-n-acetylenolpyruvylglucosamine Reductase, domain 2"/>
    <property type="match status" value="1"/>
</dbReference>
<name>A0ABV2H062_9HYPH</name>
<dbReference type="InterPro" id="IPR016169">
    <property type="entry name" value="FAD-bd_PCMH_sub2"/>
</dbReference>
<comment type="caution">
    <text evidence="7">The sequence shown here is derived from an EMBL/GenBank/DDBJ whole genome shotgun (WGS) entry which is preliminary data.</text>
</comment>
<dbReference type="InterPro" id="IPR016171">
    <property type="entry name" value="Vanillyl_alc_oxidase_C-sub2"/>
</dbReference>
<keyword evidence="3" id="KW-0285">Flavoprotein</keyword>
<dbReference type="Gene3D" id="1.10.45.10">
    <property type="entry name" value="Vanillyl-alcohol Oxidase, Chain A, domain 4"/>
    <property type="match status" value="1"/>
</dbReference>
<dbReference type="Gene3D" id="3.30.70.2190">
    <property type="match status" value="1"/>
</dbReference>
<dbReference type="Gene3D" id="3.30.70.2740">
    <property type="match status" value="1"/>
</dbReference>
<dbReference type="InterPro" id="IPR016164">
    <property type="entry name" value="FAD-linked_Oxase-like_C"/>
</dbReference>
<gene>
    <name evidence="7" type="ORF">ABID21_000015</name>
</gene>
<dbReference type="SUPFAM" id="SSF55103">
    <property type="entry name" value="FAD-linked oxidases, C-terminal domain"/>
    <property type="match status" value="1"/>
</dbReference>
<comment type="cofactor">
    <cofactor evidence="1">
        <name>FAD</name>
        <dbReference type="ChEBI" id="CHEBI:57692"/>
    </cofactor>
</comment>
<dbReference type="PANTHER" id="PTHR43716:SF1">
    <property type="entry name" value="D-2-HYDROXYGLUTARATE DEHYDROGENASE, MITOCHONDRIAL"/>
    <property type="match status" value="1"/>
</dbReference>
<evidence type="ECO:0000313" key="7">
    <source>
        <dbReference type="EMBL" id="MET3583923.1"/>
    </source>
</evidence>
<dbReference type="InterPro" id="IPR016167">
    <property type="entry name" value="FAD-bd_PCMH_sub1"/>
</dbReference>
<evidence type="ECO:0000256" key="4">
    <source>
        <dbReference type="ARBA" id="ARBA00022827"/>
    </source>
</evidence>
<keyword evidence="5" id="KW-0560">Oxidoreductase</keyword>
<dbReference type="InterPro" id="IPR036318">
    <property type="entry name" value="FAD-bd_PCMH-like_sf"/>
</dbReference>
<accession>A0ABV2H062</accession>
<dbReference type="PROSITE" id="PS51387">
    <property type="entry name" value="FAD_PCMH"/>
    <property type="match status" value="1"/>
</dbReference>
<organism evidence="7 8">
    <name type="scientific">Pseudorhizobium tarimense</name>
    <dbReference type="NCBI Taxonomy" id="1079109"/>
    <lineage>
        <taxon>Bacteria</taxon>
        <taxon>Pseudomonadati</taxon>
        <taxon>Pseudomonadota</taxon>
        <taxon>Alphaproteobacteria</taxon>
        <taxon>Hyphomicrobiales</taxon>
        <taxon>Rhizobiaceae</taxon>
        <taxon>Rhizobium/Agrobacterium group</taxon>
        <taxon>Pseudorhizobium</taxon>
    </lineage>
</organism>
<dbReference type="Gene3D" id="3.30.465.10">
    <property type="match status" value="1"/>
</dbReference>
<dbReference type="RefSeq" id="WP_247241996.1">
    <property type="nucleotide sequence ID" value="NZ_JALJRA010000001.1"/>
</dbReference>
<evidence type="ECO:0000256" key="3">
    <source>
        <dbReference type="ARBA" id="ARBA00022630"/>
    </source>
</evidence>
<evidence type="ECO:0000256" key="2">
    <source>
        <dbReference type="ARBA" id="ARBA00008000"/>
    </source>
</evidence>
<dbReference type="Proteomes" id="UP001549031">
    <property type="component" value="Unassembled WGS sequence"/>
</dbReference>
<evidence type="ECO:0000256" key="5">
    <source>
        <dbReference type="ARBA" id="ARBA00023002"/>
    </source>
</evidence>
<dbReference type="SUPFAM" id="SSF56176">
    <property type="entry name" value="FAD-binding/transporter-associated domain-like"/>
    <property type="match status" value="1"/>
</dbReference>
<dbReference type="InterPro" id="IPR004113">
    <property type="entry name" value="FAD-bd_oxidored_4_C"/>
</dbReference>
<dbReference type="Pfam" id="PF02913">
    <property type="entry name" value="FAD-oxidase_C"/>
    <property type="match status" value="1"/>
</dbReference>
<dbReference type="InterPro" id="IPR006094">
    <property type="entry name" value="Oxid_FAD_bind_N"/>
</dbReference>